<evidence type="ECO:0000313" key="9">
    <source>
        <dbReference type="Ensembl" id="ENSKMAP00000002199.1"/>
    </source>
</evidence>
<dbReference type="GO" id="GO:0005634">
    <property type="term" value="C:nucleus"/>
    <property type="evidence" value="ECO:0007669"/>
    <property type="project" value="UniProtKB-SubCell"/>
</dbReference>
<keyword evidence="10" id="KW-1185">Reference proteome</keyword>
<dbReference type="FunFam" id="3.30.160.60:FF:000018">
    <property type="entry name" value="Krueppel-like factor 15"/>
    <property type="match status" value="1"/>
</dbReference>
<keyword evidence="3" id="KW-0677">Repeat</keyword>
<dbReference type="Proteomes" id="UP000264800">
    <property type="component" value="Unplaced"/>
</dbReference>
<feature type="domain" description="C2H2-type" evidence="8">
    <location>
        <begin position="54"/>
        <end position="83"/>
    </location>
</feature>
<evidence type="ECO:0000256" key="2">
    <source>
        <dbReference type="ARBA" id="ARBA00022723"/>
    </source>
</evidence>
<dbReference type="GO" id="GO:0000981">
    <property type="term" value="F:DNA-binding transcription factor activity, RNA polymerase II-specific"/>
    <property type="evidence" value="ECO:0007669"/>
    <property type="project" value="TreeGrafter"/>
</dbReference>
<evidence type="ECO:0000259" key="8">
    <source>
        <dbReference type="PROSITE" id="PS50157"/>
    </source>
</evidence>
<dbReference type="FunFam" id="3.30.160.60:FF:000072">
    <property type="entry name" value="zinc finger protein 143 isoform X1"/>
    <property type="match status" value="1"/>
</dbReference>
<dbReference type="GO" id="GO:0008270">
    <property type="term" value="F:zinc ion binding"/>
    <property type="evidence" value="ECO:0007669"/>
    <property type="project" value="UniProtKB-KW"/>
</dbReference>
<dbReference type="Ensembl" id="ENSKMAT00000002249.1">
    <property type="protein sequence ID" value="ENSKMAP00000002199.1"/>
    <property type="gene ID" value="ENSKMAG00000001692.1"/>
</dbReference>
<evidence type="ECO:0000313" key="10">
    <source>
        <dbReference type="Proteomes" id="UP000264800"/>
    </source>
</evidence>
<keyword evidence="6" id="KW-0539">Nucleus</keyword>
<keyword evidence="4 7" id="KW-0863">Zinc-finger</keyword>
<keyword evidence="2" id="KW-0479">Metal-binding</keyword>
<dbReference type="GeneTree" id="ENSGT00940000159405"/>
<sequence>MAWHRISELSVSGQNGYSMSSFLEFAPIAPAPGHAPSQQRYTPLQTEASRVRSHVCPHGDCSKTYFKSSHLKAHMRTHTGEKPFRCKWEGCERSFARSDELSRHRRTHTGEKRFACPLCFSRFMRSDHLAKHARRHFVVRRKPCWAQTNSPFNRPEKR</sequence>
<accession>A0A3Q2ZVB2</accession>
<dbReference type="PANTHER" id="PTHR23235">
    <property type="entry name" value="KRUEPPEL-LIKE TRANSCRIPTION FACTOR"/>
    <property type="match status" value="1"/>
</dbReference>
<dbReference type="PROSITE" id="PS00028">
    <property type="entry name" value="ZINC_FINGER_C2H2_1"/>
    <property type="match status" value="3"/>
</dbReference>
<dbReference type="FunFam" id="3.30.160.60:FF:000100">
    <property type="entry name" value="Zinc finger 45-like"/>
    <property type="match status" value="1"/>
</dbReference>
<evidence type="ECO:0000256" key="7">
    <source>
        <dbReference type="PROSITE-ProRule" id="PRU00042"/>
    </source>
</evidence>
<feature type="domain" description="C2H2-type" evidence="8">
    <location>
        <begin position="114"/>
        <end position="141"/>
    </location>
</feature>
<evidence type="ECO:0000256" key="4">
    <source>
        <dbReference type="ARBA" id="ARBA00022771"/>
    </source>
</evidence>
<evidence type="ECO:0000256" key="6">
    <source>
        <dbReference type="ARBA" id="ARBA00023242"/>
    </source>
</evidence>
<feature type="domain" description="C2H2-type" evidence="8">
    <location>
        <begin position="84"/>
        <end position="113"/>
    </location>
</feature>
<protein>
    <recommendedName>
        <fullName evidence="8">C2H2-type domain-containing protein</fullName>
    </recommendedName>
</protein>
<dbReference type="SUPFAM" id="SSF57667">
    <property type="entry name" value="beta-beta-alpha zinc fingers"/>
    <property type="match status" value="2"/>
</dbReference>
<evidence type="ECO:0000256" key="5">
    <source>
        <dbReference type="ARBA" id="ARBA00022833"/>
    </source>
</evidence>
<dbReference type="PROSITE" id="PS50157">
    <property type="entry name" value="ZINC_FINGER_C2H2_2"/>
    <property type="match status" value="3"/>
</dbReference>
<dbReference type="Gene3D" id="3.30.160.60">
    <property type="entry name" value="Classic Zinc Finger"/>
    <property type="match status" value="3"/>
</dbReference>
<dbReference type="PANTHER" id="PTHR23235:SF64">
    <property type="entry name" value="KRUEPPEL-LIKE FACTOR 10"/>
    <property type="match status" value="1"/>
</dbReference>
<dbReference type="AlphaFoldDB" id="A0A3Q2ZVB2"/>
<dbReference type="InterPro" id="IPR036236">
    <property type="entry name" value="Znf_C2H2_sf"/>
</dbReference>
<dbReference type="SMART" id="SM00355">
    <property type="entry name" value="ZnF_C2H2"/>
    <property type="match status" value="3"/>
</dbReference>
<keyword evidence="5" id="KW-0862">Zinc</keyword>
<proteinExistence type="predicted"/>
<dbReference type="GO" id="GO:0000978">
    <property type="term" value="F:RNA polymerase II cis-regulatory region sequence-specific DNA binding"/>
    <property type="evidence" value="ECO:0007669"/>
    <property type="project" value="TreeGrafter"/>
</dbReference>
<evidence type="ECO:0000256" key="3">
    <source>
        <dbReference type="ARBA" id="ARBA00022737"/>
    </source>
</evidence>
<name>A0A3Q2ZVB2_KRYMA</name>
<reference evidence="9" key="2">
    <citation type="submission" date="2025-09" db="UniProtKB">
        <authorList>
            <consortium name="Ensembl"/>
        </authorList>
    </citation>
    <scope>IDENTIFICATION</scope>
</reference>
<dbReference type="OMA" id="AWHRISE"/>
<reference evidence="9" key="1">
    <citation type="submission" date="2025-08" db="UniProtKB">
        <authorList>
            <consortium name="Ensembl"/>
        </authorList>
    </citation>
    <scope>IDENTIFICATION</scope>
</reference>
<organism evidence="9 10">
    <name type="scientific">Kryptolebias marmoratus</name>
    <name type="common">Mangrove killifish</name>
    <name type="synonym">Rivulus marmoratus</name>
    <dbReference type="NCBI Taxonomy" id="37003"/>
    <lineage>
        <taxon>Eukaryota</taxon>
        <taxon>Metazoa</taxon>
        <taxon>Chordata</taxon>
        <taxon>Craniata</taxon>
        <taxon>Vertebrata</taxon>
        <taxon>Euteleostomi</taxon>
        <taxon>Actinopterygii</taxon>
        <taxon>Neopterygii</taxon>
        <taxon>Teleostei</taxon>
        <taxon>Neoteleostei</taxon>
        <taxon>Acanthomorphata</taxon>
        <taxon>Ovalentaria</taxon>
        <taxon>Atherinomorphae</taxon>
        <taxon>Cyprinodontiformes</taxon>
        <taxon>Rivulidae</taxon>
        <taxon>Kryptolebias</taxon>
    </lineage>
</organism>
<evidence type="ECO:0000256" key="1">
    <source>
        <dbReference type="ARBA" id="ARBA00004123"/>
    </source>
</evidence>
<dbReference type="InterPro" id="IPR013087">
    <property type="entry name" value="Znf_C2H2_type"/>
</dbReference>
<dbReference type="Pfam" id="PF00096">
    <property type="entry name" value="zf-C2H2"/>
    <property type="match status" value="3"/>
</dbReference>
<comment type="subcellular location">
    <subcellularLocation>
        <location evidence="1">Nucleus</location>
    </subcellularLocation>
</comment>